<feature type="compositionally biased region" description="Polar residues" evidence="7">
    <location>
        <begin position="354"/>
        <end position="379"/>
    </location>
</feature>
<comment type="caution">
    <text evidence="9">The sequence shown here is derived from an EMBL/GenBank/DDBJ whole genome shotgun (WGS) entry which is preliminary data.</text>
</comment>
<evidence type="ECO:0000313" key="10">
    <source>
        <dbReference type="Proteomes" id="UP000489600"/>
    </source>
</evidence>
<feature type="region of interest" description="Disordered" evidence="7">
    <location>
        <begin position="347"/>
        <end position="379"/>
    </location>
</feature>
<sequence length="379" mass="41671">MELEKARPFMAIVFIQCLYALMSIVAKLALNAGMSPHVLVAYRMAVAAALITPFAFVLERNSRPRMTFKILFKISILSLFEPTVEQNLYYSGMKLTTATFTSALCNALPAMTFIMACIFKLEKVKIKRRHSQAKLVGTMVAVGGAMLMTFVKGNVIELPWTSKSKGFHGQFHAMNTPKQEDIARGSIMLVASCFSWSCYIIFQANILQSYQAELSLTALMCFMGMLEATVMALIWEGKNLSVWKIHADVKLLASVYGGLVSGLAYYVIGWASKARGPVFVSAFNPLSMVIVAILSSFVFFEKMYLGRVVGSVFIVIGIYLVLWGKSKDKGGQLPPNSGCAETVVKTDEQRVPTADNNQVVPNSGQLMTPKPATQSQETV</sequence>
<evidence type="ECO:0000256" key="7">
    <source>
        <dbReference type="SAM" id="MobiDB-lite"/>
    </source>
</evidence>
<reference evidence="9" key="1">
    <citation type="submission" date="2019-07" db="EMBL/GenBank/DDBJ databases">
        <authorList>
            <person name="Dittberner H."/>
        </authorList>
    </citation>
    <scope>NUCLEOTIDE SEQUENCE [LARGE SCALE GENOMIC DNA]</scope>
</reference>
<name>A0A565CL52_9BRAS</name>
<feature type="transmembrane region" description="Helical" evidence="6">
    <location>
        <begin position="278"/>
        <end position="298"/>
    </location>
</feature>
<dbReference type="Pfam" id="PF00892">
    <property type="entry name" value="EamA"/>
    <property type="match status" value="2"/>
</dbReference>
<gene>
    <name evidence="9" type="ORF">ANE_LOCUS24823</name>
</gene>
<feature type="transmembrane region" description="Helical" evidence="6">
    <location>
        <begin position="12"/>
        <end position="34"/>
    </location>
</feature>
<dbReference type="Proteomes" id="UP000489600">
    <property type="component" value="Unassembled WGS sequence"/>
</dbReference>
<feature type="transmembrane region" description="Helical" evidence="6">
    <location>
        <begin position="214"/>
        <end position="235"/>
    </location>
</feature>
<evidence type="ECO:0000256" key="1">
    <source>
        <dbReference type="ARBA" id="ARBA00004141"/>
    </source>
</evidence>
<feature type="transmembrane region" description="Helical" evidence="6">
    <location>
        <begin position="40"/>
        <end position="58"/>
    </location>
</feature>
<dbReference type="PANTHER" id="PTHR31218">
    <property type="entry name" value="WAT1-RELATED PROTEIN"/>
    <property type="match status" value="1"/>
</dbReference>
<dbReference type="EMBL" id="CABITT030000008">
    <property type="protein sequence ID" value="VVB14379.1"/>
    <property type="molecule type" value="Genomic_DNA"/>
</dbReference>
<dbReference type="InterPro" id="IPR030184">
    <property type="entry name" value="WAT1-related"/>
</dbReference>
<dbReference type="SUPFAM" id="SSF103481">
    <property type="entry name" value="Multidrug resistance efflux transporter EmrE"/>
    <property type="match status" value="2"/>
</dbReference>
<organism evidence="9 10">
    <name type="scientific">Arabis nemorensis</name>
    <dbReference type="NCBI Taxonomy" id="586526"/>
    <lineage>
        <taxon>Eukaryota</taxon>
        <taxon>Viridiplantae</taxon>
        <taxon>Streptophyta</taxon>
        <taxon>Embryophyta</taxon>
        <taxon>Tracheophyta</taxon>
        <taxon>Spermatophyta</taxon>
        <taxon>Magnoliopsida</taxon>
        <taxon>eudicotyledons</taxon>
        <taxon>Gunneridae</taxon>
        <taxon>Pentapetalae</taxon>
        <taxon>rosids</taxon>
        <taxon>malvids</taxon>
        <taxon>Brassicales</taxon>
        <taxon>Brassicaceae</taxon>
        <taxon>Arabideae</taxon>
        <taxon>Arabis</taxon>
    </lineage>
</organism>
<evidence type="ECO:0000313" key="9">
    <source>
        <dbReference type="EMBL" id="VVB14379.1"/>
    </source>
</evidence>
<dbReference type="OrthoDB" id="1728340at2759"/>
<dbReference type="InterPro" id="IPR000620">
    <property type="entry name" value="EamA_dom"/>
</dbReference>
<feature type="transmembrane region" description="Helical" evidence="6">
    <location>
        <begin position="133"/>
        <end position="151"/>
    </location>
</feature>
<feature type="domain" description="EamA" evidence="8">
    <location>
        <begin position="18"/>
        <end position="149"/>
    </location>
</feature>
<dbReference type="InterPro" id="IPR037185">
    <property type="entry name" value="EmrE-like"/>
</dbReference>
<comment type="subcellular location">
    <subcellularLocation>
        <location evidence="1 6">Membrane</location>
        <topology evidence="1 6">Multi-pass membrane protein</topology>
    </subcellularLocation>
</comment>
<comment type="similarity">
    <text evidence="2 6">Belongs to the drug/metabolite transporter (DMT) superfamily. Plant drug/metabolite exporter (P-DME) (TC 2.A.7.4) family.</text>
</comment>
<evidence type="ECO:0000256" key="6">
    <source>
        <dbReference type="RuleBase" id="RU363077"/>
    </source>
</evidence>
<keyword evidence="4 6" id="KW-1133">Transmembrane helix</keyword>
<evidence type="ECO:0000256" key="3">
    <source>
        <dbReference type="ARBA" id="ARBA00022692"/>
    </source>
</evidence>
<dbReference type="GO" id="GO:0016020">
    <property type="term" value="C:membrane"/>
    <property type="evidence" value="ECO:0007669"/>
    <property type="project" value="UniProtKB-SubCell"/>
</dbReference>
<keyword evidence="3 6" id="KW-0812">Transmembrane</keyword>
<dbReference type="GO" id="GO:0022857">
    <property type="term" value="F:transmembrane transporter activity"/>
    <property type="evidence" value="ECO:0007669"/>
    <property type="project" value="InterPro"/>
</dbReference>
<keyword evidence="10" id="KW-1185">Reference proteome</keyword>
<evidence type="ECO:0000256" key="4">
    <source>
        <dbReference type="ARBA" id="ARBA00022989"/>
    </source>
</evidence>
<feature type="transmembrane region" description="Helical" evidence="6">
    <location>
        <begin position="304"/>
        <end position="323"/>
    </location>
</feature>
<keyword evidence="5 6" id="KW-0472">Membrane</keyword>
<evidence type="ECO:0000259" key="8">
    <source>
        <dbReference type="Pfam" id="PF00892"/>
    </source>
</evidence>
<dbReference type="AlphaFoldDB" id="A0A565CL52"/>
<evidence type="ECO:0000256" key="5">
    <source>
        <dbReference type="ARBA" id="ARBA00023136"/>
    </source>
</evidence>
<evidence type="ECO:0000256" key="2">
    <source>
        <dbReference type="ARBA" id="ARBA00007635"/>
    </source>
</evidence>
<feature type="transmembrane region" description="Helical" evidence="6">
    <location>
        <begin position="251"/>
        <end position="271"/>
    </location>
</feature>
<feature type="domain" description="EamA" evidence="8">
    <location>
        <begin position="184"/>
        <end position="322"/>
    </location>
</feature>
<proteinExistence type="inferred from homology"/>
<accession>A0A565CL52</accession>
<feature type="transmembrane region" description="Helical" evidence="6">
    <location>
        <begin position="100"/>
        <end position="121"/>
    </location>
</feature>
<protein>
    <recommendedName>
        <fullName evidence="6">WAT1-related protein</fullName>
    </recommendedName>
</protein>
<feature type="transmembrane region" description="Helical" evidence="6">
    <location>
        <begin position="182"/>
        <end position="202"/>
    </location>
</feature>